<dbReference type="Proteomes" id="UP000316801">
    <property type="component" value="Unassembled WGS sequence"/>
</dbReference>
<dbReference type="PANTHER" id="PTHR45138">
    <property type="entry name" value="REGULATORY COMPONENTS OF SENSORY TRANSDUCTION SYSTEM"/>
    <property type="match status" value="1"/>
</dbReference>
<feature type="transmembrane region" description="Helical" evidence="3">
    <location>
        <begin position="120"/>
        <end position="139"/>
    </location>
</feature>
<dbReference type="AlphaFoldDB" id="A0A549SP79"/>
<evidence type="ECO:0000313" key="6">
    <source>
        <dbReference type="Proteomes" id="UP000316801"/>
    </source>
</evidence>
<dbReference type="PANTHER" id="PTHR45138:SF9">
    <property type="entry name" value="DIGUANYLATE CYCLASE DGCM-RELATED"/>
    <property type="match status" value="1"/>
</dbReference>
<proteinExistence type="predicted"/>
<feature type="transmembrane region" description="Helical" evidence="3">
    <location>
        <begin position="87"/>
        <end position="108"/>
    </location>
</feature>
<dbReference type="FunFam" id="3.30.70.270:FF:000001">
    <property type="entry name" value="Diguanylate cyclase domain protein"/>
    <property type="match status" value="1"/>
</dbReference>
<dbReference type="GO" id="GO:0043709">
    <property type="term" value="P:cell adhesion involved in single-species biofilm formation"/>
    <property type="evidence" value="ECO:0007669"/>
    <property type="project" value="TreeGrafter"/>
</dbReference>
<dbReference type="InterPro" id="IPR000160">
    <property type="entry name" value="GGDEF_dom"/>
</dbReference>
<dbReference type="InterPro" id="IPR043128">
    <property type="entry name" value="Rev_trsase/Diguanyl_cyclase"/>
</dbReference>
<accession>A0A549SP79</accession>
<feature type="domain" description="GGDEF" evidence="4">
    <location>
        <begin position="278"/>
        <end position="415"/>
    </location>
</feature>
<name>A0A549SP79_9HYPH</name>
<dbReference type="NCBIfam" id="TIGR00254">
    <property type="entry name" value="GGDEF"/>
    <property type="match status" value="1"/>
</dbReference>
<dbReference type="InterPro" id="IPR029787">
    <property type="entry name" value="Nucleotide_cyclase"/>
</dbReference>
<dbReference type="EC" id="2.7.7.65" evidence="1"/>
<dbReference type="Gene3D" id="3.30.70.270">
    <property type="match status" value="1"/>
</dbReference>
<feature type="transmembrane region" description="Helical" evidence="3">
    <location>
        <begin position="151"/>
        <end position="183"/>
    </location>
</feature>
<protein>
    <recommendedName>
        <fullName evidence="1">diguanylate cyclase</fullName>
        <ecNumber evidence="1">2.7.7.65</ecNumber>
    </recommendedName>
</protein>
<keyword evidence="3" id="KW-0472">Membrane</keyword>
<dbReference type="SMART" id="SM00267">
    <property type="entry name" value="GGDEF"/>
    <property type="match status" value="1"/>
</dbReference>
<evidence type="ECO:0000259" key="4">
    <source>
        <dbReference type="PROSITE" id="PS50887"/>
    </source>
</evidence>
<dbReference type="InterPro" id="IPR050469">
    <property type="entry name" value="Diguanylate_Cyclase"/>
</dbReference>
<dbReference type="Pfam" id="PF00990">
    <property type="entry name" value="GGDEF"/>
    <property type="match status" value="1"/>
</dbReference>
<dbReference type="GO" id="GO:0052621">
    <property type="term" value="F:diguanylate cyclase activity"/>
    <property type="evidence" value="ECO:0007669"/>
    <property type="project" value="UniProtKB-EC"/>
</dbReference>
<keyword evidence="3" id="KW-1133">Transmembrane helix</keyword>
<comment type="catalytic activity">
    <reaction evidence="2">
        <text>2 GTP = 3',3'-c-di-GMP + 2 diphosphate</text>
        <dbReference type="Rhea" id="RHEA:24898"/>
        <dbReference type="ChEBI" id="CHEBI:33019"/>
        <dbReference type="ChEBI" id="CHEBI:37565"/>
        <dbReference type="ChEBI" id="CHEBI:58805"/>
        <dbReference type="EC" id="2.7.7.65"/>
    </reaction>
</comment>
<evidence type="ECO:0000256" key="1">
    <source>
        <dbReference type="ARBA" id="ARBA00012528"/>
    </source>
</evidence>
<dbReference type="CDD" id="cd01949">
    <property type="entry name" value="GGDEF"/>
    <property type="match status" value="1"/>
</dbReference>
<reference evidence="5 6" key="1">
    <citation type="submission" date="2019-07" db="EMBL/GenBank/DDBJ databases">
        <title>Ln-dependent methylotrophs.</title>
        <authorList>
            <person name="Tani A."/>
        </authorList>
    </citation>
    <scope>NUCLEOTIDE SEQUENCE [LARGE SCALE GENOMIC DNA]</scope>
    <source>
        <strain evidence="5 6">SM12</strain>
    </source>
</reference>
<keyword evidence="3" id="KW-0812">Transmembrane</keyword>
<feature type="transmembrane region" description="Helical" evidence="3">
    <location>
        <begin position="195"/>
        <end position="212"/>
    </location>
</feature>
<gene>
    <name evidence="5" type="ORF">FNA46_24510</name>
</gene>
<dbReference type="SUPFAM" id="SSF55073">
    <property type="entry name" value="Nucleotide cyclase"/>
    <property type="match status" value="1"/>
</dbReference>
<evidence type="ECO:0000256" key="3">
    <source>
        <dbReference type="SAM" id="Phobius"/>
    </source>
</evidence>
<organism evidence="5 6">
    <name type="scientific">Rhizobium straminoryzae</name>
    <dbReference type="NCBI Taxonomy" id="1387186"/>
    <lineage>
        <taxon>Bacteria</taxon>
        <taxon>Pseudomonadati</taxon>
        <taxon>Pseudomonadota</taxon>
        <taxon>Alphaproteobacteria</taxon>
        <taxon>Hyphomicrobiales</taxon>
        <taxon>Rhizobiaceae</taxon>
        <taxon>Rhizobium/Agrobacterium group</taxon>
        <taxon>Rhizobium</taxon>
    </lineage>
</organism>
<evidence type="ECO:0000256" key="2">
    <source>
        <dbReference type="ARBA" id="ARBA00034247"/>
    </source>
</evidence>
<comment type="caution">
    <text evidence="5">The sequence shown here is derived from an EMBL/GenBank/DDBJ whole genome shotgun (WGS) entry which is preliminary data.</text>
</comment>
<sequence>MTEPHAPLPKPDEIAGALPQDKLLAPLIERSLAEAWWRLRFPEPLESIYQNHIARQKWLQTNIGGGLCLVVFNTGAYLDYIGNPGKIWLAVFLRLVVVTIPCALLFWFSYRVRDHRKRDGITAGAMLLIAVVVNILLIIRGSPPTQIAFSMALMVIIVNIVLPLSVVMASVASVGAVVITALFRANYGPLVQGEPHLPVIFVTITCIITLLANHRLDTALRRLYLVLLREQLRGEEVRRENRDLNTFSYTDTLTGIANRRRLDETMQRAWQKAETTQEPLALLIIDIDHFKRYNDTYGHPAGDACLRRVAEAVAGSIRSGRDLAARMGGEEFAVLLEDCDIDTAHLVAERIHASLAATSLTATAGLFGEPVTVSIGLAVTYPFSGGTIEDFITAADSALYIAKHRGRNQTCTGSSAA</sequence>
<dbReference type="GO" id="GO:0005886">
    <property type="term" value="C:plasma membrane"/>
    <property type="evidence" value="ECO:0007669"/>
    <property type="project" value="TreeGrafter"/>
</dbReference>
<evidence type="ECO:0000313" key="5">
    <source>
        <dbReference type="EMBL" id="TRL31429.1"/>
    </source>
</evidence>
<keyword evidence="6" id="KW-1185">Reference proteome</keyword>
<dbReference type="EMBL" id="VJMG01000095">
    <property type="protein sequence ID" value="TRL31429.1"/>
    <property type="molecule type" value="Genomic_DNA"/>
</dbReference>
<dbReference type="GO" id="GO:1902201">
    <property type="term" value="P:negative regulation of bacterial-type flagellum-dependent cell motility"/>
    <property type="evidence" value="ECO:0007669"/>
    <property type="project" value="TreeGrafter"/>
</dbReference>
<dbReference type="PROSITE" id="PS50887">
    <property type="entry name" value="GGDEF"/>
    <property type="match status" value="1"/>
</dbReference>
<dbReference type="RefSeq" id="WP_143127862.1">
    <property type="nucleotide sequence ID" value="NZ_VJMG01000095.1"/>
</dbReference>